<reference evidence="1 2" key="1">
    <citation type="submission" date="2020-10" db="EMBL/GenBank/DDBJ databases">
        <title>Sequencing the genomes of 1000 actinobacteria strains.</title>
        <authorList>
            <person name="Klenk H.-P."/>
        </authorList>
    </citation>
    <scope>NUCLEOTIDE SEQUENCE [LARGE SCALE GENOMIC DNA]</scope>
    <source>
        <strain evidence="1 2">DSM 45157</strain>
    </source>
</reference>
<evidence type="ECO:0000313" key="1">
    <source>
        <dbReference type="EMBL" id="MBE1459047.1"/>
    </source>
</evidence>
<dbReference type="InterPro" id="IPR016084">
    <property type="entry name" value="Haem_Oase-like_multi-hlx"/>
</dbReference>
<dbReference type="EMBL" id="JADBDY010000001">
    <property type="protein sequence ID" value="MBE1459047.1"/>
    <property type="molecule type" value="Genomic_DNA"/>
</dbReference>
<organism evidence="1 2">
    <name type="scientific">Nocardiopsis terrae</name>
    <dbReference type="NCBI Taxonomy" id="372655"/>
    <lineage>
        <taxon>Bacteria</taxon>
        <taxon>Bacillati</taxon>
        <taxon>Actinomycetota</taxon>
        <taxon>Actinomycetes</taxon>
        <taxon>Streptosporangiales</taxon>
        <taxon>Nocardiopsidaceae</taxon>
        <taxon>Nocardiopsis</taxon>
    </lineage>
</organism>
<evidence type="ECO:0000313" key="2">
    <source>
        <dbReference type="Proteomes" id="UP000598217"/>
    </source>
</evidence>
<dbReference type="RefSeq" id="WP_191272130.1">
    <property type="nucleotide sequence ID" value="NZ_BMXJ01000005.1"/>
</dbReference>
<accession>A0ABR9HJ70</accession>
<dbReference type="Proteomes" id="UP000598217">
    <property type="component" value="Unassembled WGS sequence"/>
</dbReference>
<keyword evidence="2" id="KW-1185">Reference proteome</keyword>
<sequence length="230" mass="25834">MFTDLSQTPLAGEAVAKLQKLARSDPVGNRFLESLRENRATTENFRRLVGVTHKCHPAEITGFATVMSRFPSEQNVAFLCDMVRLVNRARPKLRRLIEASGMTEEDVRNWPPDHLAYEVPGFWERAALLGNQSQTALALYWDMVNYFPDSDEMLRLLEESSLEVIEEVAWYYGGGQSDELELQALLAAEEGLARGEPVDEAVIAARRMEEAIAAYWYAAARSADDSESDS</sequence>
<proteinExistence type="predicted"/>
<name>A0ABR9HJ70_9ACTN</name>
<comment type="caution">
    <text evidence="1">The sequence shown here is derived from an EMBL/GenBank/DDBJ whole genome shotgun (WGS) entry which is preliminary data.</text>
</comment>
<evidence type="ECO:0008006" key="3">
    <source>
        <dbReference type="Google" id="ProtNLM"/>
    </source>
</evidence>
<gene>
    <name evidence="1" type="ORF">H4W79_003261</name>
</gene>
<protein>
    <recommendedName>
        <fullName evidence="3">tRNA-(MS[2]IO[6]A)-hydroxylase (MiaE)-like</fullName>
    </recommendedName>
</protein>
<dbReference type="SUPFAM" id="SSF48613">
    <property type="entry name" value="Heme oxygenase-like"/>
    <property type="match status" value="1"/>
</dbReference>